<dbReference type="InterPro" id="IPR051341">
    <property type="entry name" value="Zyg-11_UBL_adapter"/>
</dbReference>
<dbReference type="InterPro" id="IPR032675">
    <property type="entry name" value="LRR_dom_sf"/>
</dbReference>
<feature type="region of interest" description="Disordered" evidence="7">
    <location>
        <begin position="744"/>
        <end position="764"/>
    </location>
</feature>
<keyword evidence="3" id="KW-0677">Repeat</keyword>
<dbReference type="PANTHER" id="PTHR12904">
    <property type="match status" value="1"/>
</dbReference>
<proteinExistence type="inferred from homology"/>
<comment type="similarity">
    <text evidence="1">Belongs to the zyg-11 family.</text>
</comment>
<organism evidence="10 11">
    <name type="scientific">Magallana gigas</name>
    <name type="common">Pacific oyster</name>
    <name type="synonym">Crassostrea gigas</name>
    <dbReference type="NCBI Taxonomy" id="29159"/>
    <lineage>
        <taxon>Eukaryota</taxon>
        <taxon>Metazoa</taxon>
        <taxon>Spiralia</taxon>
        <taxon>Lophotrochozoa</taxon>
        <taxon>Mollusca</taxon>
        <taxon>Bivalvia</taxon>
        <taxon>Autobranchia</taxon>
        <taxon>Pteriomorphia</taxon>
        <taxon>Ostreida</taxon>
        <taxon>Ostreoidea</taxon>
        <taxon>Ostreidae</taxon>
        <taxon>Magallana</taxon>
    </lineage>
</organism>
<reference evidence="10" key="1">
    <citation type="submission" date="2022-08" db="UniProtKB">
        <authorList>
            <consortium name="EnsemblMetazoa"/>
        </authorList>
    </citation>
    <scope>IDENTIFICATION</scope>
    <source>
        <strain evidence="10">05x7-T-G4-1.051#20</strain>
    </source>
</reference>
<dbReference type="FunFam" id="1.25.10.10:FF:000111">
    <property type="entry name" value="Protein zer-1 homolog"/>
    <property type="match status" value="1"/>
</dbReference>
<evidence type="ECO:0000256" key="6">
    <source>
        <dbReference type="ARBA" id="ARBA00081214"/>
    </source>
</evidence>
<dbReference type="Proteomes" id="UP000005408">
    <property type="component" value="Unassembled WGS sequence"/>
</dbReference>
<evidence type="ECO:0000256" key="5">
    <source>
        <dbReference type="ARBA" id="ARBA00067612"/>
    </source>
</evidence>
<protein>
    <recommendedName>
        <fullName evidence="5">Protein zer-1 homolog</fullName>
    </recommendedName>
    <alternativeName>
        <fullName evidence="6">Zyg-11 homolog B-like protein</fullName>
    </alternativeName>
</protein>
<dbReference type="Gene3D" id="1.25.10.10">
    <property type="entry name" value="Leucine-rich Repeat Variant"/>
    <property type="match status" value="1"/>
</dbReference>
<evidence type="ECO:0000256" key="4">
    <source>
        <dbReference type="ARBA" id="ARBA00022786"/>
    </source>
</evidence>
<evidence type="ECO:0000256" key="3">
    <source>
        <dbReference type="ARBA" id="ARBA00022737"/>
    </source>
</evidence>
<name>A0A8W8KYS6_MAGGI</name>
<dbReference type="Pfam" id="PF25013">
    <property type="entry name" value="LRR_Zer-1"/>
    <property type="match status" value="1"/>
</dbReference>
<sequence>MATSWPENNPETLEDLCLKVAAKNIDAYADKSIDGYTLKEGISLQHPSLCDKLFQSMYEEYPTDLAWLKIFRDTSLTRLNRVNLSWRRIDTRDLEFICKHPIRELDLSNCHLKWEHVLIINELGGTLLSLIIDDSFGLVQSLSETKDSTHVDEGKFCIEYVFKCPKLKKLLLRDAYFKNTSIEDGTSILPAILNPLKNLNSLDLSCCVFDIELLDSIDQLENLCSLYLSGVNIEDMLEALKTICKAKKLRHLDLSGSEDAPQTHNHPGDCLSYIADNLPNLTSLDISATNLASYGTQASNRECSIPGLEGKELEFLGLMDCPDNPCERPDIPAKRVTGTNTEAQVLLAVRVYKDKESLLSSALNHLFQMLRYEEVRDQCQGLELILAGMKHNWKNKQVQISGSAALFYILKGENREKVTHLQRRKVILTLLDAMEQFRHDRTMLRNVLLNFCSMHLPDNLTFCHHRMIRNLMEVVVSDNQEDFIQKLGIILLNCLACQVDGEEKLTFGELGAIEAMLKIIRRKLALNQCDENMEVSWSMMWNITDETAENCKRFIDNNGLELFKSCLVRFADKEELLRNMMGLMGNIAEVRELRKKLMEGDFMDIFCKLMESEMDGIEVSYNAVGIFSHITADGENAWTISQPTRNEVMMRMMRAIKRWPLESRRNINYRSFGPILNLLKAFDTPAAQYWAVWALCNLTRVYPERYCRLLKSEGGLALLETVEADPRTLEEVKTLAHTVIEQVRNGPEKVKAESESNPEDQSDD</sequence>
<dbReference type="PANTHER" id="PTHR12904:SF23">
    <property type="entry name" value="PROTEIN ZER-1 HOMOLOG"/>
    <property type="match status" value="1"/>
</dbReference>
<dbReference type="EnsemblMetazoa" id="G25628.1">
    <property type="protein sequence ID" value="G25628.1:cds"/>
    <property type="gene ID" value="G25628"/>
</dbReference>
<evidence type="ECO:0000259" key="9">
    <source>
        <dbReference type="Pfam" id="PF25013"/>
    </source>
</evidence>
<dbReference type="Gene3D" id="3.80.10.10">
    <property type="entry name" value="Ribonuclease Inhibitor"/>
    <property type="match status" value="1"/>
</dbReference>
<feature type="domain" description="Zer-1-like leucine-rich repeats region" evidence="9">
    <location>
        <begin position="192"/>
        <end position="321"/>
    </location>
</feature>
<evidence type="ECO:0000313" key="10">
    <source>
        <dbReference type="EnsemblMetazoa" id="G25628.2:cds"/>
    </source>
</evidence>
<dbReference type="AlphaFoldDB" id="A0A8W8KYS6"/>
<dbReference type="SUPFAM" id="SSF48371">
    <property type="entry name" value="ARM repeat"/>
    <property type="match status" value="1"/>
</dbReference>
<feature type="domain" description="Protein zer-1 homolog-like C-terminal" evidence="8">
    <location>
        <begin position="388"/>
        <end position="744"/>
    </location>
</feature>
<dbReference type="GO" id="GO:0031462">
    <property type="term" value="C:Cul2-RING ubiquitin ligase complex"/>
    <property type="evidence" value="ECO:0007669"/>
    <property type="project" value="TreeGrafter"/>
</dbReference>
<dbReference type="InterPro" id="IPR011989">
    <property type="entry name" value="ARM-like"/>
</dbReference>
<evidence type="ECO:0000313" key="11">
    <source>
        <dbReference type="Proteomes" id="UP000005408"/>
    </source>
</evidence>
<dbReference type="InterPro" id="IPR056845">
    <property type="entry name" value="LRR_Zer-1"/>
</dbReference>
<dbReference type="InterPro" id="IPR016024">
    <property type="entry name" value="ARM-type_fold"/>
</dbReference>
<evidence type="ECO:0000256" key="2">
    <source>
        <dbReference type="ARBA" id="ARBA00022614"/>
    </source>
</evidence>
<evidence type="ECO:0000256" key="7">
    <source>
        <dbReference type="SAM" id="MobiDB-lite"/>
    </source>
</evidence>
<keyword evidence="2" id="KW-0433">Leucine-rich repeat</keyword>
<evidence type="ECO:0000256" key="1">
    <source>
        <dbReference type="ARBA" id="ARBA00009420"/>
    </source>
</evidence>
<dbReference type="OrthoDB" id="5783533at2759"/>
<keyword evidence="11" id="KW-1185">Reference proteome</keyword>
<keyword evidence="4" id="KW-0833">Ubl conjugation pathway</keyword>
<dbReference type="EnsemblMetazoa" id="G25628.2">
    <property type="protein sequence ID" value="G25628.2:cds"/>
    <property type="gene ID" value="G25628"/>
</dbReference>
<dbReference type="SUPFAM" id="SSF52047">
    <property type="entry name" value="RNI-like"/>
    <property type="match status" value="1"/>
</dbReference>
<dbReference type="OMA" id="QIRRKHA"/>
<dbReference type="Pfam" id="PF22964">
    <property type="entry name" value="ZER1-like_2nd"/>
    <property type="match status" value="1"/>
</dbReference>
<dbReference type="InterPro" id="IPR055142">
    <property type="entry name" value="ZER1-like_C"/>
</dbReference>
<evidence type="ECO:0000259" key="8">
    <source>
        <dbReference type="Pfam" id="PF22964"/>
    </source>
</evidence>
<accession>A0A8W8KYS6</accession>